<keyword evidence="2" id="KW-1185">Reference proteome</keyword>
<dbReference type="Proteomes" id="UP000297026">
    <property type="component" value="Unassembled WGS sequence"/>
</dbReference>
<protein>
    <submittedName>
        <fullName evidence="1">Odorant binding protein</fullName>
    </submittedName>
</protein>
<proteinExistence type="predicted"/>
<sequence>MSRLFLADTLPRISIK</sequence>
<evidence type="ECO:0000313" key="2">
    <source>
        <dbReference type="Proteomes" id="UP000297026"/>
    </source>
</evidence>
<evidence type="ECO:0000313" key="1">
    <source>
        <dbReference type="EMBL" id="THK33075.1"/>
    </source>
</evidence>
<feature type="non-terminal residue" evidence="1">
    <location>
        <position position="16"/>
    </location>
</feature>
<reference evidence="1" key="1">
    <citation type="submission" date="2019-02" db="EMBL/GenBank/DDBJ databases">
        <title>Genome of the parasitoid wasp Diachasma alloeum, an emerging model for ecological speciation and transitions to asexual reproduction.</title>
        <authorList>
            <person name="Robertson H.M."/>
            <person name="Walden K.K."/>
            <person name="Tvedte E.S."/>
            <person name="Hood G.R."/>
            <person name="Feder J.L."/>
            <person name="Forbes A.A."/>
            <person name="Logsdon J.M."/>
            <person name="Mcelroy K.E."/>
        </authorList>
    </citation>
    <scope>NUCLEOTIDE SEQUENCE [LARGE SCALE GENOMIC DNA]</scope>
    <source>
        <strain evidence="1">Michigan</strain>
    </source>
</reference>
<dbReference type="AlphaFoldDB" id="A0A4E0S3T5"/>
<organism evidence="1 2">
    <name type="scientific">Diachasma alloeum</name>
    <dbReference type="NCBI Taxonomy" id="454923"/>
    <lineage>
        <taxon>Eukaryota</taxon>
        <taxon>Metazoa</taxon>
        <taxon>Ecdysozoa</taxon>
        <taxon>Arthropoda</taxon>
        <taxon>Hexapoda</taxon>
        <taxon>Insecta</taxon>
        <taxon>Pterygota</taxon>
        <taxon>Neoptera</taxon>
        <taxon>Endopterygota</taxon>
        <taxon>Hymenoptera</taxon>
        <taxon>Apocrita</taxon>
        <taxon>Ichneumonoidea</taxon>
        <taxon>Braconidae</taxon>
        <taxon>Opiinae</taxon>
        <taxon>Diachasma</taxon>
    </lineage>
</organism>
<accession>A0A4E0S3T5</accession>
<gene>
    <name evidence="1" type="primary">Obp3</name>
    <name evidence="1" type="ORF">DALL_DALL000260</name>
</gene>
<dbReference type="EMBL" id="ML158645">
    <property type="protein sequence ID" value="THK33075.1"/>
    <property type="molecule type" value="Genomic_DNA"/>
</dbReference>
<name>A0A4E0S3T5_9HYME</name>